<dbReference type="GO" id="GO:0004563">
    <property type="term" value="F:beta-N-acetylhexosaminidase activity"/>
    <property type="evidence" value="ECO:0007669"/>
    <property type="project" value="UniProtKB-EC"/>
</dbReference>
<evidence type="ECO:0000256" key="4">
    <source>
        <dbReference type="ARBA" id="ARBA00022801"/>
    </source>
</evidence>
<dbReference type="InterPro" id="IPR019800">
    <property type="entry name" value="Glyco_hydro_3_AS"/>
</dbReference>
<dbReference type="InterPro" id="IPR050226">
    <property type="entry name" value="NagZ_Beta-hexosaminidase"/>
</dbReference>
<evidence type="ECO:0000256" key="1">
    <source>
        <dbReference type="ARBA" id="ARBA00001231"/>
    </source>
</evidence>
<protein>
    <recommendedName>
        <fullName evidence="3">beta-N-acetylhexosaminidase</fullName>
        <ecNumber evidence="3">3.2.1.52</ecNumber>
    </recommendedName>
</protein>
<keyword evidence="4 7" id="KW-0378">Hydrolase</keyword>
<accession>A0AAE2VC49</accession>
<evidence type="ECO:0000259" key="6">
    <source>
        <dbReference type="Pfam" id="PF00933"/>
    </source>
</evidence>
<dbReference type="EC" id="3.2.1.52" evidence="3"/>
<dbReference type="GO" id="GO:0005975">
    <property type="term" value="P:carbohydrate metabolic process"/>
    <property type="evidence" value="ECO:0007669"/>
    <property type="project" value="InterPro"/>
</dbReference>
<organism evidence="7 8">
    <name type="scientific">Oceaniferula flava</name>
    <dbReference type="NCBI Taxonomy" id="2800421"/>
    <lineage>
        <taxon>Bacteria</taxon>
        <taxon>Pseudomonadati</taxon>
        <taxon>Verrucomicrobiota</taxon>
        <taxon>Verrucomicrobiia</taxon>
        <taxon>Verrucomicrobiales</taxon>
        <taxon>Verrucomicrobiaceae</taxon>
        <taxon>Oceaniferula</taxon>
    </lineage>
</organism>
<comment type="catalytic activity">
    <reaction evidence="1">
        <text>Hydrolysis of terminal non-reducing N-acetyl-D-hexosamine residues in N-acetyl-beta-D-hexosaminides.</text>
        <dbReference type="EC" id="3.2.1.52"/>
    </reaction>
</comment>
<name>A0AAE2VC49_9BACT</name>
<dbReference type="PROSITE" id="PS00775">
    <property type="entry name" value="GLYCOSYL_HYDROL_F3"/>
    <property type="match status" value="1"/>
</dbReference>
<dbReference type="Proteomes" id="UP000634206">
    <property type="component" value="Unassembled WGS sequence"/>
</dbReference>
<dbReference type="NCBIfam" id="NF003740">
    <property type="entry name" value="PRK05337.1"/>
    <property type="match status" value="1"/>
</dbReference>
<sequence>MHGQLLLLGVPGTELTAADAELYQAIQPGGFVIFGRNVASPEQLRKLTDDLREVVHETPIIAIDQEGGRVTRTRDIGAEPPSAQELREKGDLGAIARHGMITADLLRLLGINMDFAPVLDISYDDEADNALRGRCYGSDAQEVITNAGIFNRNLRHRKVLSSGKHFPSCGLADADPHHDLPHVHKSVTEMLKSDLLPYTALMPELDALMTCHAHFTAIDPDSPGLPGSMSHNLITRLLRDQLGYKGVVMTDDLDMGAILNTYGRGPDVKRAIAAGNDMAMICHQPETAHVAVEHLKELPNGTVDDALKRIAKLKKRLKDPFKFSMKLWDQLDAETMQLRIDVLGEEGAREIRDYSGVKRSPVEDY</sequence>
<dbReference type="AlphaFoldDB" id="A0AAE2VC49"/>
<dbReference type="Gene3D" id="3.20.20.300">
    <property type="entry name" value="Glycoside hydrolase, family 3, N-terminal domain"/>
    <property type="match status" value="1"/>
</dbReference>
<comment type="similarity">
    <text evidence="2">Belongs to the glycosyl hydrolase 3 family.</text>
</comment>
<evidence type="ECO:0000313" key="7">
    <source>
        <dbReference type="EMBL" id="MBK1854606.1"/>
    </source>
</evidence>
<dbReference type="EMBL" id="JAENIG010000003">
    <property type="protein sequence ID" value="MBK1854606.1"/>
    <property type="molecule type" value="Genomic_DNA"/>
</dbReference>
<dbReference type="GO" id="GO:0009254">
    <property type="term" value="P:peptidoglycan turnover"/>
    <property type="evidence" value="ECO:0007669"/>
    <property type="project" value="TreeGrafter"/>
</dbReference>
<evidence type="ECO:0000256" key="3">
    <source>
        <dbReference type="ARBA" id="ARBA00012663"/>
    </source>
</evidence>
<dbReference type="Pfam" id="PF00933">
    <property type="entry name" value="Glyco_hydro_3"/>
    <property type="match status" value="1"/>
</dbReference>
<dbReference type="SUPFAM" id="SSF51445">
    <property type="entry name" value="(Trans)glycosidases"/>
    <property type="match status" value="1"/>
</dbReference>
<dbReference type="InterPro" id="IPR001764">
    <property type="entry name" value="Glyco_hydro_3_N"/>
</dbReference>
<feature type="domain" description="Glycoside hydrolase family 3 N-terminal" evidence="6">
    <location>
        <begin position="8"/>
        <end position="313"/>
    </location>
</feature>
<dbReference type="PANTHER" id="PTHR30480">
    <property type="entry name" value="BETA-HEXOSAMINIDASE-RELATED"/>
    <property type="match status" value="1"/>
</dbReference>
<dbReference type="InterPro" id="IPR036962">
    <property type="entry name" value="Glyco_hydro_3_N_sf"/>
</dbReference>
<evidence type="ECO:0000256" key="2">
    <source>
        <dbReference type="ARBA" id="ARBA00005336"/>
    </source>
</evidence>
<gene>
    <name evidence="7" type="primary">nagZ</name>
    <name evidence="7" type="ORF">JIN83_06520</name>
</gene>
<dbReference type="PANTHER" id="PTHR30480:SF13">
    <property type="entry name" value="BETA-HEXOSAMINIDASE"/>
    <property type="match status" value="1"/>
</dbReference>
<keyword evidence="8" id="KW-1185">Reference proteome</keyword>
<dbReference type="InterPro" id="IPR017853">
    <property type="entry name" value="GH"/>
</dbReference>
<evidence type="ECO:0000256" key="5">
    <source>
        <dbReference type="ARBA" id="ARBA00023295"/>
    </source>
</evidence>
<dbReference type="RefSeq" id="WP_309489212.1">
    <property type="nucleotide sequence ID" value="NZ_JAENIG010000003.1"/>
</dbReference>
<proteinExistence type="inferred from homology"/>
<reference evidence="7" key="1">
    <citation type="submission" date="2021-01" db="EMBL/GenBank/DDBJ databases">
        <title>Modified the classification status of verrucomicrobia.</title>
        <authorList>
            <person name="Feng X."/>
        </authorList>
    </citation>
    <scope>NUCLEOTIDE SEQUENCE</scope>
    <source>
        <strain evidence="7">5K15</strain>
    </source>
</reference>
<comment type="caution">
    <text evidence="7">The sequence shown here is derived from an EMBL/GenBank/DDBJ whole genome shotgun (WGS) entry which is preliminary data.</text>
</comment>
<keyword evidence="5 7" id="KW-0326">Glycosidase</keyword>
<evidence type="ECO:0000313" key="8">
    <source>
        <dbReference type="Proteomes" id="UP000634206"/>
    </source>
</evidence>